<dbReference type="AlphaFoldDB" id="A0A833R130"/>
<organism evidence="2 3">
    <name type="scientific">Carex littledalei</name>
    <dbReference type="NCBI Taxonomy" id="544730"/>
    <lineage>
        <taxon>Eukaryota</taxon>
        <taxon>Viridiplantae</taxon>
        <taxon>Streptophyta</taxon>
        <taxon>Embryophyta</taxon>
        <taxon>Tracheophyta</taxon>
        <taxon>Spermatophyta</taxon>
        <taxon>Magnoliopsida</taxon>
        <taxon>Liliopsida</taxon>
        <taxon>Poales</taxon>
        <taxon>Cyperaceae</taxon>
        <taxon>Cyperoideae</taxon>
        <taxon>Cariceae</taxon>
        <taxon>Carex</taxon>
        <taxon>Carex subgen. Euthyceras</taxon>
    </lineage>
</organism>
<evidence type="ECO:0000313" key="2">
    <source>
        <dbReference type="EMBL" id="KAF3340310.1"/>
    </source>
</evidence>
<reference evidence="2" key="1">
    <citation type="submission" date="2020-01" db="EMBL/GenBank/DDBJ databases">
        <title>Genome sequence of Kobresia littledalei, the first chromosome-level genome in the family Cyperaceae.</title>
        <authorList>
            <person name="Qu G."/>
        </authorList>
    </citation>
    <scope>NUCLEOTIDE SEQUENCE</scope>
    <source>
        <strain evidence="2">C.B.Clarke</strain>
        <tissue evidence="2">Leaf</tissue>
    </source>
</reference>
<proteinExistence type="predicted"/>
<name>A0A833R130_9POAL</name>
<dbReference type="OrthoDB" id="10064100at2759"/>
<evidence type="ECO:0000259" key="1">
    <source>
        <dbReference type="Pfam" id="PF23568"/>
    </source>
</evidence>
<evidence type="ECO:0000313" key="3">
    <source>
        <dbReference type="Proteomes" id="UP000623129"/>
    </source>
</evidence>
<comment type="caution">
    <text evidence="2">The sequence shown here is derived from an EMBL/GenBank/DDBJ whole genome shotgun (WGS) entry which is preliminary data.</text>
</comment>
<feature type="domain" description="Putative E3 ubiquitin-protein ligase LIN N-terminal" evidence="1">
    <location>
        <begin position="112"/>
        <end position="303"/>
    </location>
</feature>
<gene>
    <name evidence="2" type="ORF">FCM35_KLT16081</name>
</gene>
<dbReference type="EMBL" id="SWLB01000003">
    <property type="protein sequence ID" value="KAF3340310.1"/>
    <property type="molecule type" value="Genomic_DNA"/>
</dbReference>
<dbReference type="PANTHER" id="PTHR35549:SF1">
    <property type="entry name" value="OS04G0584500 PROTEIN"/>
    <property type="match status" value="1"/>
</dbReference>
<accession>A0A833R130</accession>
<dbReference type="PANTHER" id="PTHR35549">
    <property type="entry name" value="OS04G0584500 PROTEIN"/>
    <property type="match status" value="1"/>
</dbReference>
<dbReference type="InterPro" id="IPR056512">
    <property type="entry name" value="LIN_N"/>
</dbReference>
<sequence length="336" mass="38351">MTSLKELLASEGCKKGRKRSSVAADRGAERKGAACEYRLVSNERSIDIYEEVSSEIGVRTERHAAWGKSQKQLTCKYNKSYSNPIYEDEIIYSRYFENTVKSSYCAPSLKEAAIQAVVLILTGHVQCFATEGAFRALLHQSCAVCLARDGKLFADLKEVIVLIERIVSFGFDLNQLNNASLKLKELIYGATDSRLLACANLYLGIVYKLLRKEKASAKHLLKVFVCLPFQSRIHILPELWDRLFAPHLSHFKLWYDKEVGSLVIAPSWEKRMKSIYKTYNDLVNKGTHDLAMYYLKWIKGEEKGLCEIAYLHGRENELLLRKLARESFKPQQVLHG</sequence>
<protein>
    <submittedName>
        <fullName evidence="2">Putative E3 ubiquitin-protein ligase LIN-1</fullName>
    </submittedName>
</protein>
<dbReference type="Proteomes" id="UP000623129">
    <property type="component" value="Unassembled WGS sequence"/>
</dbReference>
<dbReference type="Pfam" id="PF23568">
    <property type="entry name" value="ARM_LIN"/>
    <property type="match status" value="1"/>
</dbReference>
<keyword evidence="3" id="KW-1185">Reference proteome</keyword>